<dbReference type="PANTHER" id="PTHR32089">
    <property type="entry name" value="METHYL-ACCEPTING CHEMOTAXIS PROTEIN MCPB"/>
    <property type="match status" value="1"/>
</dbReference>
<comment type="caution">
    <text evidence="10">The sequence shown here is derived from an EMBL/GenBank/DDBJ whole genome shotgun (WGS) entry which is preliminary data.</text>
</comment>
<evidence type="ECO:0000256" key="2">
    <source>
        <dbReference type="ARBA" id="ARBA00022519"/>
    </source>
</evidence>
<keyword evidence="6" id="KW-0812">Transmembrane</keyword>
<sequence>MQSVNKAKQVLAKTILPIMDKAMGLLEELRSESEHELHGLHIAQRVFTTETSRLLKTVESKFNQARDVVSDAVDNGNKSIMKNTKKLKSIVLMVSVIAAIVGVFLAFIIAMSIVRPVNDANRMLKDIAQGEGDLSQRMEVLTKDEISELAGWFNVFIKKIQGIIIEVNKVTASLVTSSDEISSVSGLLKENTQDSVNRSTNVAGDSEKMSGSINSVATAAEEANSNISVMAASTEEMSASISEISSNASNAQRITKTAVSNMQNASKRINELGGAANEIGTVTETITDISEQTNLLALNATIEAARAGEAGKGFAVVANEIKELAKQTAVATNEIKMKIDTIQSTTQTSVSEIELVSKVIHEVDDFITTIAVSIEQQSSVTKEIANNVAHVSSGFQEISNNASEISVGSDRITKNIIEVKNSSLACSDESQKLSINASTLNGLSDQLKKIVGQFKV</sequence>
<evidence type="ECO:0000259" key="9">
    <source>
        <dbReference type="PROSITE" id="PS50885"/>
    </source>
</evidence>
<evidence type="ECO:0000313" key="10">
    <source>
        <dbReference type="EMBL" id="ETR70801.1"/>
    </source>
</evidence>
<evidence type="ECO:0000259" key="7">
    <source>
        <dbReference type="PROSITE" id="PS50111"/>
    </source>
</evidence>
<keyword evidence="6" id="KW-0472">Membrane</keyword>
<dbReference type="Pfam" id="PF00672">
    <property type="entry name" value="HAMP"/>
    <property type="match status" value="1"/>
</dbReference>
<evidence type="ECO:0000256" key="4">
    <source>
        <dbReference type="ARBA" id="ARBA00029447"/>
    </source>
</evidence>
<feature type="domain" description="Methyl-accepting transducer" evidence="7">
    <location>
        <begin position="198"/>
        <end position="413"/>
    </location>
</feature>
<organism evidence="10 11">
    <name type="scientific">Candidatus Magnetoglobus multicellularis str. Araruama</name>
    <dbReference type="NCBI Taxonomy" id="890399"/>
    <lineage>
        <taxon>Bacteria</taxon>
        <taxon>Pseudomonadati</taxon>
        <taxon>Thermodesulfobacteriota</taxon>
        <taxon>Desulfobacteria</taxon>
        <taxon>Desulfobacterales</taxon>
        <taxon>Desulfobacteraceae</taxon>
        <taxon>Candidatus Magnetoglobus</taxon>
    </lineage>
</organism>
<reference evidence="11" key="1">
    <citation type="submission" date="2012-11" db="EMBL/GenBank/DDBJ databases">
        <authorList>
            <person name="Lucero-Rivera Y.E."/>
            <person name="Tovar-Ramirez D."/>
        </authorList>
    </citation>
    <scope>NUCLEOTIDE SEQUENCE [LARGE SCALE GENOMIC DNA]</scope>
    <source>
        <strain evidence="11">Araruama</strain>
    </source>
</reference>
<dbReference type="EMBL" id="ATBP01000368">
    <property type="protein sequence ID" value="ETR70801.1"/>
    <property type="molecule type" value="Genomic_DNA"/>
</dbReference>
<evidence type="ECO:0000256" key="5">
    <source>
        <dbReference type="PROSITE-ProRule" id="PRU00284"/>
    </source>
</evidence>
<dbReference type="AlphaFoldDB" id="A0A1V1P7I8"/>
<dbReference type="InterPro" id="IPR003660">
    <property type="entry name" value="HAMP_dom"/>
</dbReference>
<keyword evidence="2" id="KW-0997">Cell inner membrane</keyword>
<comment type="subcellular location">
    <subcellularLocation>
        <location evidence="1">Cell inner membrane</location>
        <topology evidence="1">Multi-pass membrane protein</topology>
    </subcellularLocation>
</comment>
<dbReference type="GO" id="GO:0005886">
    <property type="term" value="C:plasma membrane"/>
    <property type="evidence" value="ECO:0007669"/>
    <property type="project" value="UniProtKB-SubCell"/>
</dbReference>
<proteinExistence type="inferred from homology"/>
<dbReference type="GO" id="GO:0007165">
    <property type="term" value="P:signal transduction"/>
    <property type="evidence" value="ECO:0007669"/>
    <property type="project" value="UniProtKB-KW"/>
</dbReference>
<keyword evidence="2" id="KW-1003">Cell membrane</keyword>
<dbReference type="InterPro" id="IPR004089">
    <property type="entry name" value="MCPsignal_dom"/>
</dbReference>
<protein>
    <submittedName>
        <fullName evidence="10">Methyl-accepting chemotaxis protein</fullName>
    </submittedName>
</protein>
<dbReference type="Gene3D" id="1.10.287.950">
    <property type="entry name" value="Methyl-accepting chemotaxis protein"/>
    <property type="match status" value="1"/>
</dbReference>
<evidence type="ECO:0000256" key="3">
    <source>
        <dbReference type="ARBA" id="ARBA00023224"/>
    </source>
</evidence>
<dbReference type="InterPro" id="IPR004090">
    <property type="entry name" value="Chemotax_Me-accpt_rcpt"/>
</dbReference>
<dbReference type="PROSITE" id="PS50885">
    <property type="entry name" value="HAMP"/>
    <property type="match status" value="1"/>
</dbReference>
<dbReference type="PANTHER" id="PTHR32089:SF112">
    <property type="entry name" value="LYSOZYME-LIKE PROTEIN-RELATED"/>
    <property type="match status" value="1"/>
</dbReference>
<name>A0A1V1P7I8_9BACT</name>
<dbReference type="Gene3D" id="1.10.8.500">
    <property type="entry name" value="HAMP domain in histidine kinase"/>
    <property type="match status" value="1"/>
</dbReference>
<evidence type="ECO:0000256" key="1">
    <source>
        <dbReference type="ARBA" id="ARBA00004429"/>
    </source>
</evidence>
<keyword evidence="6" id="KW-1133">Transmembrane helix</keyword>
<dbReference type="PRINTS" id="PR00260">
    <property type="entry name" value="CHEMTRNSDUCR"/>
</dbReference>
<dbReference type="Proteomes" id="UP000189670">
    <property type="component" value="Unassembled WGS sequence"/>
</dbReference>
<dbReference type="GO" id="GO:0006935">
    <property type="term" value="P:chemotaxis"/>
    <property type="evidence" value="ECO:0007669"/>
    <property type="project" value="InterPro"/>
</dbReference>
<dbReference type="Pfam" id="PF00015">
    <property type="entry name" value="MCPsignal"/>
    <property type="match status" value="1"/>
</dbReference>
<evidence type="ECO:0000259" key="8">
    <source>
        <dbReference type="PROSITE" id="PS50192"/>
    </source>
</evidence>
<feature type="domain" description="HAMP" evidence="9">
    <location>
        <begin position="111"/>
        <end position="165"/>
    </location>
</feature>
<dbReference type="PROSITE" id="PS50192">
    <property type="entry name" value="T_SNARE"/>
    <property type="match status" value="1"/>
</dbReference>
<feature type="domain" description="T-SNARE coiled-coil homology" evidence="8">
    <location>
        <begin position="343"/>
        <end position="405"/>
    </location>
</feature>
<evidence type="ECO:0000313" key="11">
    <source>
        <dbReference type="Proteomes" id="UP000189670"/>
    </source>
</evidence>
<keyword evidence="3 5" id="KW-0807">Transducer</keyword>
<dbReference type="PROSITE" id="PS50111">
    <property type="entry name" value="CHEMOTAXIS_TRANSDUC_2"/>
    <property type="match status" value="1"/>
</dbReference>
<dbReference type="GO" id="GO:0004888">
    <property type="term" value="F:transmembrane signaling receptor activity"/>
    <property type="evidence" value="ECO:0007669"/>
    <property type="project" value="InterPro"/>
</dbReference>
<gene>
    <name evidence="10" type="ORF">OMM_02976</name>
</gene>
<dbReference type="SMART" id="SM00304">
    <property type="entry name" value="HAMP"/>
    <property type="match status" value="1"/>
</dbReference>
<evidence type="ECO:0000256" key="6">
    <source>
        <dbReference type="SAM" id="Phobius"/>
    </source>
</evidence>
<dbReference type="SUPFAM" id="SSF58104">
    <property type="entry name" value="Methyl-accepting chemotaxis protein (MCP) signaling domain"/>
    <property type="match status" value="1"/>
</dbReference>
<dbReference type="CDD" id="cd06225">
    <property type="entry name" value="HAMP"/>
    <property type="match status" value="1"/>
</dbReference>
<dbReference type="InterPro" id="IPR000727">
    <property type="entry name" value="T_SNARE_dom"/>
</dbReference>
<feature type="transmembrane region" description="Helical" evidence="6">
    <location>
        <begin position="90"/>
        <end position="114"/>
    </location>
</feature>
<dbReference type="SMART" id="SM00283">
    <property type="entry name" value="MA"/>
    <property type="match status" value="1"/>
</dbReference>
<comment type="similarity">
    <text evidence="4">Belongs to the methyl-accepting chemotaxis (MCP) protein family.</text>
</comment>
<accession>A0A1V1P7I8</accession>